<organism evidence="4 5">
    <name type="scientific">Mytilus edulis</name>
    <name type="common">Blue mussel</name>
    <dbReference type="NCBI Taxonomy" id="6550"/>
    <lineage>
        <taxon>Eukaryota</taxon>
        <taxon>Metazoa</taxon>
        <taxon>Spiralia</taxon>
        <taxon>Lophotrochozoa</taxon>
        <taxon>Mollusca</taxon>
        <taxon>Bivalvia</taxon>
        <taxon>Autobranchia</taxon>
        <taxon>Pteriomorphia</taxon>
        <taxon>Mytilida</taxon>
        <taxon>Mytiloidea</taxon>
        <taxon>Mytilidae</taxon>
        <taxon>Mytilinae</taxon>
        <taxon>Mytilus</taxon>
    </lineage>
</organism>
<gene>
    <name evidence="4" type="ORF">MEDL_27910</name>
</gene>
<keyword evidence="2" id="KW-0175">Coiled coil</keyword>
<evidence type="ECO:0000259" key="3">
    <source>
        <dbReference type="PROSITE" id="PS50157"/>
    </source>
</evidence>
<evidence type="ECO:0000256" key="1">
    <source>
        <dbReference type="PROSITE-ProRule" id="PRU00042"/>
    </source>
</evidence>
<dbReference type="InterPro" id="IPR056787">
    <property type="entry name" value="OB_HELZ2"/>
</dbReference>
<accession>A0A8S3RYN9</accession>
<keyword evidence="5" id="KW-1185">Reference proteome</keyword>
<sequence>MSQEDRPSNCTSSPSVVGKIDQIQWDCLYHQDTTSKKCNIYGPGCACIYYAKPGLSESHIDKGLSSVIHRNLCELRRAVDKISSLRNDLAHSTSFQLSRVEFDSIWNEATTYIRSIASYIGKEPDVIAIIETVLFRPLEDGAYKKLLASILEFEIYNKRLQRVEMREVKSSLSTIGEKHEEQLLKVTETLQKMDETQQEMRNEMKAQITEELTIVFKAEMEDFIGKINDTIKENKEQLSTYVIFQGLILAKTHSLKKTSLVKKKQEKFIKGIEEEGINDHPDDKFQCGSCKENVCGGLLKIIEHRKNCTARVDKRDLESDDLEGDVYQCGICEDKFTRLRSFMNHKKDKCSRKPKLVSEMSFRNKLMEGLPEEEFSRVTKERKDKGKIADTFRKTKYLPKDQSSSDSDSENDMVPNTTGAMNYFQQSCQLSKEYKNKEFFHSHAIQHGLKLSKRCVARLQNECARKTKEKRIFIWSSKNHKNCCLLLQRYPMKYKQGILQIDSSHGAICKIKNATDGIDLIVISGRSKCGKAYTDDEVVVEVLLENSEIP</sequence>
<dbReference type="Pfam" id="PF25049">
    <property type="entry name" value="OB_HELZ2"/>
    <property type="match status" value="1"/>
</dbReference>
<keyword evidence="1" id="KW-0862">Zinc</keyword>
<dbReference type="InterPro" id="IPR013087">
    <property type="entry name" value="Znf_C2H2_type"/>
</dbReference>
<feature type="coiled-coil region" evidence="2">
    <location>
        <begin position="183"/>
        <end position="210"/>
    </location>
</feature>
<evidence type="ECO:0000313" key="4">
    <source>
        <dbReference type="EMBL" id="CAG2214052.1"/>
    </source>
</evidence>
<reference evidence="4" key="1">
    <citation type="submission" date="2021-03" db="EMBL/GenBank/DDBJ databases">
        <authorList>
            <person name="Bekaert M."/>
        </authorList>
    </citation>
    <scope>NUCLEOTIDE SEQUENCE</scope>
</reference>
<feature type="domain" description="C2H2-type" evidence="3">
    <location>
        <begin position="327"/>
        <end position="354"/>
    </location>
</feature>
<comment type="caution">
    <text evidence="4">The sequence shown here is derived from an EMBL/GenBank/DDBJ whole genome shotgun (WGS) entry which is preliminary data.</text>
</comment>
<dbReference type="GO" id="GO:0008270">
    <property type="term" value="F:zinc ion binding"/>
    <property type="evidence" value="ECO:0007669"/>
    <property type="project" value="UniProtKB-KW"/>
</dbReference>
<protein>
    <recommendedName>
        <fullName evidence="3">C2H2-type domain-containing protein</fullName>
    </recommendedName>
</protein>
<keyword evidence="1" id="KW-0479">Metal-binding</keyword>
<dbReference type="AlphaFoldDB" id="A0A8S3RYN9"/>
<evidence type="ECO:0000256" key="2">
    <source>
        <dbReference type="SAM" id="Coils"/>
    </source>
</evidence>
<keyword evidence="1" id="KW-0863">Zinc-finger</keyword>
<dbReference type="PROSITE" id="PS50157">
    <property type="entry name" value="ZINC_FINGER_C2H2_2"/>
    <property type="match status" value="1"/>
</dbReference>
<name>A0A8S3RYN9_MYTED</name>
<evidence type="ECO:0000313" key="5">
    <source>
        <dbReference type="Proteomes" id="UP000683360"/>
    </source>
</evidence>
<proteinExistence type="predicted"/>
<dbReference type="Proteomes" id="UP000683360">
    <property type="component" value="Unassembled WGS sequence"/>
</dbReference>
<dbReference type="EMBL" id="CAJPWZ010001397">
    <property type="protein sequence ID" value="CAG2214052.1"/>
    <property type="molecule type" value="Genomic_DNA"/>
</dbReference>